<dbReference type="InterPro" id="IPR002634">
    <property type="entry name" value="BolA"/>
</dbReference>
<dbReference type="InterPro" id="IPR036065">
    <property type="entry name" value="BolA-like_sf"/>
</dbReference>
<dbReference type="Gene3D" id="3.30.300.90">
    <property type="entry name" value="BolA-like"/>
    <property type="match status" value="1"/>
</dbReference>
<organism evidence="3 4">
    <name type="scientific">Baumannia cicadellinicola subsp. Homalodisca coagulata</name>
    <dbReference type="NCBI Taxonomy" id="374463"/>
    <lineage>
        <taxon>Bacteria</taxon>
        <taxon>Pseudomonadati</taxon>
        <taxon>Pseudomonadota</taxon>
        <taxon>Gammaproteobacteria</taxon>
        <taxon>Candidatus Palibaumannia</taxon>
    </lineage>
</organism>
<dbReference type="PIRSF" id="PIRSF003113">
    <property type="entry name" value="BolA"/>
    <property type="match status" value="1"/>
</dbReference>
<dbReference type="AlphaFoldDB" id="Q1LU58"/>
<gene>
    <name evidence="3" type="ordered locus">BCI_0027</name>
</gene>
<dbReference type="EMBL" id="CP000238">
    <property type="protein sequence ID" value="ABF14008.1"/>
    <property type="molecule type" value="Genomic_DNA"/>
</dbReference>
<proteinExistence type="inferred from homology"/>
<evidence type="ECO:0000313" key="4">
    <source>
        <dbReference type="Proteomes" id="UP000002427"/>
    </source>
</evidence>
<dbReference type="RefSeq" id="WP_011520239.1">
    <property type="nucleotide sequence ID" value="NC_007984.1"/>
</dbReference>
<evidence type="ECO:0000256" key="2">
    <source>
        <dbReference type="RuleBase" id="RU003860"/>
    </source>
</evidence>
<dbReference type="SUPFAM" id="SSF82657">
    <property type="entry name" value="BolA-like"/>
    <property type="match status" value="1"/>
</dbReference>
<dbReference type="STRING" id="374463.BCI_0027"/>
<reference evidence="3 4" key="1">
    <citation type="journal article" date="2006" name="PLoS Biol.">
        <title>Metabolic complementarity and genomics of the dual bacterial symbiosis of sharpshooters.</title>
        <authorList>
            <person name="Wu D."/>
            <person name="Daugherty S.C."/>
            <person name="Van Aken S.E."/>
            <person name="Pai G.H."/>
            <person name="Watkins K.L."/>
            <person name="Khouri H."/>
            <person name="Tallon L.J."/>
            <person name="Zaborsky J.M."/>
            <person name="Dunbar H.E."/>
            <person name="Tran P.L."/>
            <person name="Moran N.A."/>
            <person name="Eisen J.A."/>
        </authorList>
    </citation>
    <scope>NUCLEOTIDE SEQUENCE [LARGE SCALE GENOMIC DNA]</scope>
    <source>
        <strain evidence="3">Hc</strain>
    </source>
</reference>
<dbReference type="Pfam" id="PF01722">
    <property type="entry name" value="BolA"/>
    <property type="match status" value="1"/>
</dbReference>
<dbReference type="KEGG" id="bci:BCI_0027"/>
<dbReference type="HOGENOM" id="CLU_109462_4_1_6"/>
<comment type="similarity">
    <text evidence="1 2">Belongs to the BolA/IbaG family.</text>
</comment>
<accession>Q1LU58</accession>
<evidence type="ECO:0000313" key="3">
    <source>
        <dbReference type="EMBL" id="ABF14008.1"/>
    </source>
</evidence>
<protein>
    <submittedName>
        <fullName evidence="3">BolA/YrbA family protein</fullName>
    </submittedName>
</protein>
<dbReference type="OrthoDB" id="9812890at2"/>
<evidence type="ECO:0000256" key="1">
    <source>
        <dbReference type="ARBA" id="ARBA00005578"/>
    </source>
</evidence>
<dbReference type="Proteomes" id="UP000002427">
    <property type="component" value="Chromosome"/>
</dbReference>
<sequence length="85" mass="9694">MDIHEIKEILISSLALDEVYVSGNSSHIQVIAVSKIFAGMSRVKQQQTIYAPLMKYITNNSIHAISIKAYTIEEWQSYGKNLYRC</sequence>
<keyword evidence="4" id="KW-1185">Reference proteome</keyword>
<dbReference type="PANTHER" id="PTHR46229:SF4">
    <property type="entry name" value="ACID STRESS PROTEIN IBAG"/>
    <property type="match status" value="1"/>
</dbReference>
<dbReference type="PANTHER" id="PTHR46229">
    <property type="entry name" value="BOLA TRANSCRIPTION REGULATOR"/>
    <property type="match status" value="1"/>
</dbReference>
<dbReference type="InterPro" id="IPR050961">
    <property type="entry name" value="BolA/IbaG_stress_morph_reg"/>
</dbReference>
<name>Q1LU58_BAUCH</name>